<dbReference type="Proteomes" id="UP001602245">
    <property type="component" value="Unassembled WGS sequence"/>
</dbReference>
<dbReference type="Pfam" id="PF02622">
    <property type="entry name" value="DUF179"/>
    <property type="match status" value="1"/>
</dbReference>
<organism evidence="1 2">
    <name type="scientific">Paractinoplanes globisporus</name>
    <dbReference type="NCBI Taxonomy" id="113565"/>
    <lineage>
        <taxon>Bacteria</taxon>
        <taxon>Bacillati</taxon>
        <taxon>Actinomycetota</taxon>
        <taxon>Actinomycetes</taxon>
        <taxon>Micromonosporales</taxon>
        <taxon>Micromonosporaceae</taxon>
        <taxon>Paractinoplanes</taxon>
    </lineage>
</organism>
<dbReference type="EMBL" id="JBIAZU010000008">
    <property type="protein sequence ID" value="MFF5296575.1"/>
    <property type="molecule type" value="Genomic_DNA"/>
</dbReference>
<proteinExistence type="predicted"/>
<dbReference type="PANTHER" id="PTHR31984:SF17">
    <property type="entry name" value="TRANSCRIPTIONAL REGULATOR"/>
    <property type="match status" value="1"/>
</dbReference>
<name>A0ABW6WVH5_9ACTN</name>
<keyword evidence="2" id="KW-1185">Reference proteome</keyword>
<protein>
    <submittedName>
        <fullName evidence="1">YqgE/AlgH family protein</fullName>
    </submittedName>
</protein>
<dbReference type="SUPFAM" id="SSF143456">
    <property type="entry name" value="VC0467-like"/>
    <property type="match status" value="1"/>
</dbReference>
<sequence length="343" mass="37020">MLVDDVRWGLDPDNCFVLVDPESDAEIRMAMKTAAEGVGRGGLLFVHYVGPIELTSSGGLRLRFPDCGFSYEEIRYRVRFNGGTRRLVILDCRAGTADADAIADAAFERGVLVVCAPGATDQGNDFTGHVVEVLENGRPNGRVMLGPQEFRQGFAGTVAMRPSGTADHFALIRNPALFRADRTGQILLAADESADGAVILVLRYDREEGALGVVLNRPAPGLAATPNWPAAVREPEVLFDGGPVEHEGYLPLVLLHDGAKPPPTFRRIRPETGSRMGTLPLTTRTDVGVVERFRLFRGYVGWGPGELEAEVANGSLVPAEVDLDVVLTIVPRALGRLVRDASR</sequence>
<accession>A0ABW6WVH5</accession>
<evidence type="ECO:0000313" key="2">
    <source>
        <dbReference type="Proteomes" id="UP001602245"/>
    </source>
</evidence>
<reference evidence="1 2" key="1">
    <citation type="submission" date="2024-10" db="EMBL/GenBank/DDBJ databases">
        <title>The Natural Products Discovery Center: Release of the First 8490 Sequenced Strains for Exploring Actinobacteria Biosynthetic Diversity.</title>
        <authorList>
            <person name="Kalkreuter E."/>
            <person name="Kautsar S.A."/>
            <person name="Yang D."/>
            <person name="Bader C.D."/>
            <person name="Teijaro C.N."/>
            <person name="Fluegel L."/>
            <person name="Davis C.M."/>
            <person name="Simpson J.R."/>
            <person name="Lauterbach L."/>
            <person name="Steele A.D."/>
            <person name="Gui C."/>
            <person name="Meng S."/>
            <person name="Li G."/>
            <person name="Viehrig K."/>
            <person name="Ye F."/>
            <person name="Su P."/>
            <person name="Kiefer A.F."/>
            <person name="Nichols A."/>
            <person name="Cepeda A.J."/>
            <person name="Yan W."/>
            <person name="Fan B."/>
            <person name="Jiang Y."/>
            <person name="Adhikari A."/>
            <person name="Zheng C.-J."/>
            <person name="Schuster L."/>
            <person name="Cowan T.M."/>
            <person name="Smanski M.J."/>
            <person name="Chevrette M.G."/>
            <person name="De Carvalho L.P.S."/>
            <person name="Shen B."/>
        </authorList>
    </citation>
    <scope>NUCLEOTIDE SEQUENCE [LARGE SCALE GENOMIC DNA]</scope>
    <source>
        <strain evidence="1 2">NPDC000087</strain>
    </source>
</reference>
<dbReference type="RefSeq" id="WP_020514400.1">
    <property type="nucleotide sequence ID" value="NZ_JBIAZU010000008.1"/>
</dbReference>
<dbReference type="PANTHER" id="PTHR31984">
    <property type="entry name" value="TRANSPORTER, PUTATIVE (DUF179)-RELATED"/>
    <property type="match status" value="1"/>
</dbReference>
<dbReference type="Gene3D" id="3.40.1740.10">
    <property type="entry name" value="VC0467-like"/>
    <property type="match status" value="1"/>
</dbReference>
<dbReference type="InterPro" id="IPR003774">
    <property type="entry name" value="AlgH-like"/>
</dbReference>
<comment type="caution">
    <text evidence="1">The sequence shown here is derived from an EMBL/GenBank/DDBJ whole genome shotgun (WGS) entry which is preliminary data.</text>
</comment>
<gene>
    <name evidence="1" type="ORF">ACFY35_44670</name>
</gene>
<evidence type="ECO:0000313" key="1">
    <source>
        <dbReference type="EMBL" id="MFF5296575.1"/>
    </source>
</evidence>